<evidence type="ECO:0008006" key="4">
    <source>
        <dbReference type="Google" id="ProtNLM"/>
    </source>
</evidence>
<organism evidence="1">
    <name type="scientific">Guillardia theta (strain CCMP2712)</name>
    <name type="common">Cryptophyte</name>
    <dbReference type="NCBI Taxonomy" id="905079"/>
    <lineage>
        <taxon>Eukaryota</taxon>
        <taxon>Cryptophyceae</taxon>
        <taxon>Pyrenomonadales</taxon>
        <taxon>Geminigeraceae</taxon>
        <taxon>Guillardia</taxon>
    </lineage>
</organism>
<dbReference type="GeneID" id="17297736"/>
<dbReference type="RefSeq" id="XP_005828062.1">
    <property type="nucleotide sequence ID" value="XM_005828005.1"/>
</dbReference>
<dbReference type="Gene3D" id="1.10.472.80">
    <property type="entry name" value="Ypt/Rab-GAP domain of gyp1p, domain 3"/>
    <property type="match status" value="1"/>
</dbReference>
<accession>L1IY93</accession>
<dbReference type="EMBL" id="JH993026">
    <property type="protein sequence ID" value="EKX41082.1"/>
    <property type="molecule type" value="Genomic_DNA"/>
</dbReference>
<protein>
    <recommendedName>
        <fullName evidence="4">Rab-GAP TBC domain-containing protein</fullName>
    </recommendedName>
</protein>
<dbReference type="STRING" id="905079.L1IY93"/>
<evidence type="ECO:0000313" key="3">
    <source>
        <dbReference type="Proteomes" id="UP000011087"/>
    </source>
</evidence>
<proteinExistence type="predicted"/>
<dbReference type="Proteomes" id="UP000011087">
    <property type="component" value="Unassembled WGS sequence"/>
</dbReference>
<gene>
    <name evidence="1" type="ORF">GUITHDRAFT_112815</name>
</gene>
<sequence length="202" mass="23520">MVPTSRSRYWKITLGYLPPDKGKWMEVDLFNFASPLEKVYLTMFSQDLVAVGKDSSEWQDCESPTATGRQDDAVKKSQLASKNLMDEINKDTKRTWPDLHFFRENFGTLSETELKAQKEGDMVQVLRLWDSILAQEDELRMPFVLHLCCAMVIRIRADLLQEEDFAENLQRLQQYPRDFDIEDLIYEAKRLEGLSGAMQIEV</sequence>
<dbReference type="SUPFAM" id="SSF47923">
    <property type="entry name" value="Ypt/Rab-GAP domain of gyp1p"/>
    <property type="match status" value="2"/>
</dbReference>
<reference evidence="2" key="3">
    <citation type="submission" date="2016-03" db="UniProtKB">
        <authorList>
            <consortium name="EnsemblProtists"/>
        </authorList>
    </citation>
    <scope>IDENTIFICATION</scope>
</reference>
<dbReference type="InterPro" id="IPR035969">
    <property type="entry name" value="Rab-GAP_TBC_sf"/>
</dbReference>
<dbReference type="KEGG" id="gtt:GUITHDRAFT_112815"/>
<dbReference type="AlphaFoldDB" id="L1IY93"/>
<dbReference type="EnsemblProtists" id="EKX41082">
    <property type="protein sequence ID" value="EKX41082"/>
    <property type="gene ID" value="GUITHDRAFT_112815"/>
</dbReference>
<dbReference type="PaxDb" id="55529-EKX41082"/>
<evidence type="ECO:0000313" key="1">
    <source>
        <dbReference type="EMBL" id="EKX41082.1"/>
    </source>
</evidence>
<reference evidence="1 3" key="1">
    <citation type="journal article" date="2012" name="Nature">
        <title>Algal genomes reveal evolutionary mosaicism and the fate of nucleomorphs.</title>
        <authorList>
            <consortium name="DOE Joint Genome Institute"/>
            <person name="Curtis B.A."/>
            <person name="Tanifuji G."/>
            <person name="Burki F."/>
            <person name="Gruber A."/>
            <person name="Irimia M."/>
            <person name="Maruyama S."/>
            <person name="Arias M.C."/>
            <person name="Ball S.G."/>
            <person name="Gile G.H."/>
            <person name="Hirakawa Y."/>
            <person name="Hopkins J.F."/>
            <person name="Kuo A."/>
            <person name="Rensing S.A."/>
            <person name="Schmutz J."/>
            <person name="Symeonidi A."/>
            <person name="Elias M."/>
            <person name="Eveleigh R.J."/>
            <person name="Herman E.K."/>
            <person name="Klute M.J."/>
            <person name="Nakayama T."/>
            <person name="Obornik M."/>
            <person name="Reyes-Prieto A."/>
            <person name="Armbrust E.V."/>
            <person name="Aves S.J."/>
            <person name="Beiko R.G."/>
            <person name="Coutinho P."/>
            <person name="Dacks J.B."/>
            <person name="Durnford D.G."/>
            <person name="Fast N.M."/>
            <person name="Green B.R."/>
            <person name="Grisdale C.J."/>
            <person name="Hempel F."/>
            <person name="Henrissat B."/>
            <person name="Hoppner M.P."/>
            <person name="Ishida K."/>
            <person name="Kim E."/>
            <person name="Koreny L."/>
            <person name="Kroth P.G."/>
            <person name="Liu Y."/>
            <person name="Malik S.B."/>
            <person name="Maier U.G."/>
            <person name="McRose D."/>
            <person name="Mock T."/>
            <person name="Neilson J.A."/>
            <person name="Onodera N.T."/>
            <person name="Poole A.M."/>
            <person name="Pritham E.J."/>
            <person name="Richards T.A."/>
            <person name="Rocap G."/>
            <person name="Roy S.W."/>
            <person name="Sarai C."/>
            <person name="Schaack S."/>
            <person name="Shirato S."/>
            <person name="Slamovits C.H."/>
            <person name="Spencer D.F."/>
            <person name="Suzuki S."/>
            <person name="Worden A.Z."/>
            <person name="Zauner S."/>
            <person name="Barry K."/>
            <person name="Bell C."/>
            <person name="Bharti A.K."/>
            <person name="Crow J.A."/>
            <person name="Grimwood J."/>
            <person name="Kramer R."/>
            <person name="Lindquist E."/>
            <person name="Lucas S."/>
            <person name="Salamov A."/>
            <person name="McFadden G.I."/>
            <person name="Lane C.E."/>
            <person name="Keeling P.J."/>
            <person name="Gray M.W."/>
            <person name="Grigoriev I.V."/>
            <person name="Archibald J.M."/>
        </authorList>
    </citation>
    <scope>NUCLEOTIDE SEQUENCE</scope>
    <source>
        <strain evidence="1 3">CCMP2712</strain>
    </source>
</reference>
<name>L1IY93_GUITC</name>
<keyword evidence="3" id="KW-1185">Reference proteome</keyword>
<reference evidence="3" key="2">
    <citation type="submission" date="2012-11" db="EMBL/GenBank/DDBJ databases">
        <authorList>
            <person name="Kuo A."/>
            <person name="Curtis B.A."/>
            <person name="Tanifuji G."/>
            <person name="Burki F."/>
            <person name="Gruber A."/>
            <person name="Irimia M."/>
            <person name="Maruyama S."/>
            <person name="Arias M.C."/>
            <person name="Ball S.G."/>
            <person name="Gile G.H."/>
            <person name="Hirakawa Y."/>
            <person name="Hopkins J.F."/>
            <person name="Rensing S.A."/>
            <person name="Schmutz J."/>
            <person name="Symeonidi A."/>
            <person name="Elias M."/>
            <person name="Eveleigh R.J."/>
            <person name="Herman E.K."/>
            <person name="Klute M.J."/>
            <person name="Nakayama T."/>
            <person name="Obornik M."/>
            <person name="Reyes-Prieto A."/>
            <person name="Armbrust E.V."/>
            <person name="Aves S.J."/>
            <person name="Beiko R.G."/>
            <person name="Coutinho P."/>
            <person name="Dacks J.B."/>
            <person name="Durnford D.G."/>
            <person name="Fast N.M."/>
            <person name="Green B.R."/>
            <person name="Grisdale C."/>
            <person name="Hempe F."/>
            <person name="Henrissat B."/>
            <person name="Hoppner M.P."/>
            <person name="Ishida K.-I."/>
            <person name="Kim E."/>
            <person name="Koreny L."/>
            <person name="Kroth P.G."/>
            <person name="Liu Y."/>
            <person name="Malik S.-B."/>
            <person name="Maier U.G."/>
            <person name="McRose D."/>
            <person name="Mock T."/>
            <person name="Neilson J.A."/>
            <person name="Onodera N.T."/>
            <person name="Poole A.M."/>
            <person name="Pritham E.J."/>
            <person name="Richards T.A."/>
            <person name="Rocap G."/>
            <person name="Roy S.W."/>
            <person name="Sarai C."/>
            <person name="Schaack S."/>
            <person name="Shirato S."/>
            <person name="Slamovits C.H."/>
            <person name="Spencer D.F."/>
            <person name="Suzuki S."/>
            <person name="Worden A.Z."/>
            <person name="Zauner S."/>
            <person name="Barry K."/>
            <person name="Bell C."/>
            <person name="Bharti A.K."/>
            <person name="Crow J.A."/>
            <person name="Grimwood J."/>
            <person name="Kramer R."/>
            <person name="Lindquist E."/>
            <person name="Lucas S."/>
            <person name="Salamov A."/>
            <person name="McFadden G.I."/>
            <person name="Lane C.E."/>
            <person name="Keeling P.J."/>
            <person name="Gray M.W."/>
            <person name="Grigoriev I.V."/>
            <person name="Archibald J.M."/>
        </authorList>
    </citation>
    <scope>NUCLEOTIDE SEQUENCE</scope>
    <source>
        <strain evidence="3">CCMP2712</strain>
    </source>
</reference>
<evidence type="ECO:0000313" key="2">
    <source>
        <dbReference type="EnsemblProtists" id="EKX41082"/>
    </source>
</evidence>
<dbReference type="HOGENOM" id="CLU_1356938_0_0_1"/>
<dbReference type="OrthoDB" id="10263206at2759"/>